<evidence type="ECO:0000256" key="1">
    <source>
        <dbReference type="PROSITE-ProRule" id="PRU00176"/>
    </source>
</evidence>
<dbReference type="AlphaFoldDB" id="A0A433QZ38"/>
<sequence length="299" mass="33147">YSQSLLCRRVRPIFISSPPPLISKVERTVSSLAMMTESQPEVMREMAGASKLLDCHLQHQRDPRTLTVVNRMKNINCSTLIPGTITKICSICNMILGNDVKIVNSHIDIRLANSANAPCRHHQPNVASVEAIETTSCPLDGENSTVYLVGIPQNFNEAHIINMFSAVFGDVLCCKIGSVTRIAWLKFACDEFAKNALAAESVIIPPDEGGEIVEVKIKKNPEFCFTFYATPTRMTATLYVGGSLGNFHATNIQNHLSEVFKGHWKCETESRIQDVLAFDCDFEAAEKALALQKYEIQII</sequence>
<dbReference type="PROSITE" id="PS50102">
    <property type="entry name" value="RRM"/>
    <property type="match status" value="1"/>
</dbReference>
<evidence type="ECO:0000259" key="2">
    <source>
        <dbReference type="PROSITE" id="PS50102"/>
    </source>
</evidence>
<evidence type="ECO:0000313" key="4">
    <source>
        <dbReference type="Proteomes" id="UP000274822"/>
    </source>
</evidence>
<feature type="non-terminal residue" evidence="3">
    <location>
        <position position="1"/>
    </location>
</feature>
<gene>
    <name evidence="3" type="ORF">BC938DRAFT_476460</name>
</gene>
<dbReference type="InterPro" id="IPR012677">
    <property type="entry name" value="Nucleotide-bd_a/b_plait_sf"/>
</dbReference>
<dbReference type="Proteomes" id="UP000274822">
    <property type="component" value="Unassembled WGS sequence"/>
</dbReference>
<dbReference type="Gene3D" id="3.30.70.330">
    <property type="match status" value="1"/>
</dbReference>
<feature type="domain" description="RRM" evidence="2">
    <location>
        <begin position="144"/>
        <end position="220"/>
    </location>
</feature>
<name>A0A433QZ38_9FUNG</name>
<proteinExistence type="predicted"/>
<dbReference type="SUPFAM" id="SSF54928">
    <property type="entry name" value="RNA-binding domain, RBD"/>
    <property type="match status" value="1"/>
</dbReference>
<evidence type="ECO:0000313" key="3">
    <source>
        <dbReference type="EMBL" id="RUS35044.1"/>
    </source>
</evidence>
<comment type="caution">
    <text evidence="3">The sequence shown here is derived from an EMBL/GenBank/DDBJ whole genome shotgun (WGS) entry which is preliminary data.</text>
</comment>
<dbReference type="GO" id="GO:0003723">
    <property type="term" value="F:RNA binding"/>
    <property type="evidence" value="ECO:0007669"/>
    <property type="project" value="UniProtKB-UniRule"/>
</dbReference>
<reference evidence="3 4" key="1">
    <citation type="journal article" date="2018" name="New Phytol.">
        <title>Phylogenomics of Endogonaceae and evolution of mycorrhizas within Mucoromycota.</title>
        <authorList>
            <person name="Chang Y."/>
            <person name="Desiro A."/>
            <person name="Na H."/>
            <person name="Sandor L."/>
            <person name="Lipzen A."/>
            <person name="Clum A."/>
            <person name="Barry K."/>
            <person name="Grigoriev I.V."/>
            <person name="Martin F.M."/>
            <person name="Stajich J.E."/>
            <person name="Smith M.E."/>
            <person name="Bonito G."/>
            <person name="Spatafora J.W."/>
        </authorList>
    </citation>
    <scope>NUCLEOTIDE SEQUENCE [LARGE SCALE GENOMIC DNA]</scope>
    <source>
        <strain evidence="3 4">AD002</strain>
    </source>
</reference>
<organism evidence="3 4">
    <name type="scientific">Jimgerdemannia flammicorona</name>
    <dbReference type="NCBI Taxonomy" id="994334"/>
    <lineage>
        <taxon>Eukaryota</taxon>
        <taxon>Fungi</taxon>
        <taxon>Fungi incertae sedis</taxon>
        <taxon>Mucoromycota</taxon>
        <taxon>Mucoromycotina</taxon>
        <taxon>Endogonomycetes</taxon>
        <taxon>Endogonales</taxon>
        <taxon>Endogonaceae</taxon>
        <taxon>Jimgerdemannia</taxon>
    </lineage>
</organism>
<dbReference type="InterPro" id="IPR035979">
    <property type="entry name" value="RBD_domain_sf"/>
</dbReference>
<dbReference type="InterPro" id="IPR000504">
    <property type="entry name" value="RRM_dom"/>
</dbReference>
<keyword evidence="1" id="KW-0694">RNA-binding</keyword>
<protein>
    <recommendedName>
        <fullName evidence="2">RRM domain-containing protein</fullName>
    </recommendedName>
</protein>
<keyword evidence="4" id="KW-1185">Reference proteome</keyword>
<accession>A0A433QZ38</accession>
<dbReference type="EMBL" id="RBNJ01000238">
    <property type="protein sequence ID" value="RUS35044.1"/>
    <property type="molecule type" value="Genomic_DNA"/>
</dbReference>